<protein>
    <submittedName>
        <fullName evidence="5">1-acyl-sn-glycerol-3-phosphate acyltransferase</fullName>
    </submittedName>
</protein>
<keyword evidence="1" id="KW-0808">Transferase</keyword>
<proteinExistence type="predicted"/>
<dbReference type="Pfam" id="PF01553">
    <property type="entry name" value="Acyltransferase"/>
    <property type="match status" value="1"/>
</dbReference>
<organism evidence="5 6">
    <name type="scientific">Microbacterium album</name>
    <dbReference type="NCBI Taxonomy" id="2053191"/>
    <lineage>
        <taxon>Bacteria</taxon>
        <taxon>Bacillati</taxon>
        <taxon>Actinomycetota</taxon>
        <taxon>Actinomycetes</taxon>
        <taxon>Micrococcales</taxon>
        <taxon>Microbacteriaceae</taxon>
        <taxon>Microbacterium</taxon>
    </lineage>
</organism>
<gene>
    <name evidence="5" type="ORF">GCM10010921_12440</name>
</gene>
<name>A0A917ID41_9MICO</name>
<dbReference type="InterPro" id="IPR002123">
    <property type="entry name" value="Plipid/glycerol_acylTrfase"/>
</dbReference>
<dbReference type="GO" id="GO:0005886">
    <property type="term" value="C:plasma membrane"/>
    <property type="evidence" value="ECO:0007669"/>
    <property type="project" value="TreeGrafter"/>
</dbReference>
<comment type="caution">
    <text evidence="5">The sequence shown here is derived from an EMBL/GenBank/DDBJ whole genome shotgun (WGS) entry which is preliminary data.</text>
</comment>
<keyword evidence="2 5" id="KW-0012">Acyltransferase</keyword>
<dbReference type="AlphaFoldDB" id="A0A917ID41"/>
<accession>A0A917ID41</accession>
<dbReference type="Proteomes" id="UP000657592">
    <property type="component" value="Unassembled WGS sequence"/>
</dbReference>
<reference evidence="5" key="2">
    <citation type="submission" date="2020-09" db="EMBL/GenBank/DDBJ databases">
        <authorList>
            <person name="Sun Q."/>
            <person name="Zhou Y."/>
        </authorList>
    </citation>
    <scope>NUCLEOTIDE SEQUENCE</scope>
    <source>
        <strain evidence="5">CGMCC 1.15794</strain>
    </source>
</reference>
<evidence type="ECO:0000256" key="2">
    <source>
        <dbReference type="ARBA" id="ARBA00023315"/>
    </source>
</evidence>
<dbReference type="SMART" id="SM00563">
    <property type="entry name" value="PlsC"/>
    <property type="match status" value="1"/>
</dbReference>
<dbReference type="CDD" id="cd07989">
    <property type="entry name" value="LPLAT_AGPAT-like"/>
    <property type="match status" value="1"/>
</dbReference>
<dbReference type="PANTHER" id="PTHR10434">
    <property type="entry name" value="1-ACYL-SN-GLYCEROL-3-PHOSPHATE ACYLTRANSFERASE"/>
    <property type="match status" value="1"/>
</dbReference>
<evidence type="ECO:0000259" key="4">
    <source>
        <dbReference type="SMART" id="SM00563"/>
    </source>
</evidence>
<dbReference type="PANTHER" id="PTHR10434:SF11">
    <property type="entry name" value="1-ACYL-SN-GLYCEROL-3-PHOSPHATE ACYLTRANSFERASE"/>
    <property type="match status" value="1"/>
</dbReference>
<feature type="domain" description="Phospholipid/glycerol acyltransferase" evidence="4">
    <location>
        <begin position="39"/>
        <end position="158"/>
    </location>
</feature>
<evidence type="ECO:0000256" key="1">
    <source>
        <dbReference type="ARBA" id="ARBA00022679"/>
    </source>
</evidence>
<dbReference type="GO" id="GO:0006654">
    <property type="term" value="P:phosphatidic acid biosynthetic process"/>
    <property type="evidence" value="ECO:0007669"/>
    <property type="project" value="TreeGrafter"/>
</dbReference>
<evidence type="ECO:0000313" key="6">
    <source>
        <dbReference type="Proteomes" id="UP000657592"/>
    </source>
</evidence>
<feature type="region of interest" description="Disordered" evidence="3">
    <location>
        <begin position="223"/>
        <end position="250"/>
    </location>
</feature>
<dbReference type="SUPFAM" id="SSF69593">
    <property type="entry name" value="Glycerol-3-phosphate (1)-acyltransferase"/>
    <property type="match status" value="1"/>
</dbReference>
<keyword evidence="6" id="KW-1185">Reference proteome</keyword>
<feature type="compositionally biased region" description="Basic and acidic residues" evidence="3">
    <location>
        <begin position="228"/>
        <end position="242"/>
    </location>
</feature>
<dbReference type="EMBL" id="BMJY01000003">
    <property type="protein sequence ID" value="GGH40468.1"/>
    <property type="molecule type" value="Genomic_DNA"/>
</dbReference>
<dbReference type="GO" id="GO:0003841">
    <property type="term" value="F:1-acylglycerol-3-phosphate O-acyltransferase activity"/>
    <property type="evidence" value="ECO:0007669"/>
    <property type="project" value="TreeGrafter"/>
</dbReference>
<evidence type="ECO:0000313" key="5">
    <source>
        <dbReference type="EMBL" id="GGH40468.1"/>
    </source>
</evidence>
<evidence type="ECO:0000256" key="3">
    <source>
        <dbReference type="SAM" id="MobiDB-lite"/>
    </source>
</evidence>
<sequence length="250" mass="27641">MRSAVFYWFMKYIVIGPVLKAVFRPWVVGREHVPASGAAILASNHLSFADSIFLPLMLDRRVSFLAKSEYFTGKGIKGWLTRLFFKGTGQLPIDRSGGKASEASLNTGLEVLGRGDLLGIYPEGTRSPDGVLYRGRTGIARMALEAKVPVVPVVMVDTDTMMPIGQKLPRIVRVGIVIGPPLDFSRYEGMENDRYILRSVTDEIMVALQRLGQQRYRDVYASTVKNQRPADRDGAPEADPRPEPAATGTR</sequence>
<reference evidence="5" key="1">
    <citation type="journal article" date="2014" name="Int. J. Syst. Evol. Microbiol.">
        <title>Complete genome sequence of Corynebacterium casei LMG S-19264T (=DSM 44701T), isolated from a smear-ripened cheese.</title>
        <authorList>
            <consortium name="US DOE Joint Genome Institute (JGI-PGF)"/>
            <person name="Walter F."/>
            <person name="Albersmeier A."/>
            <person name="Kalinowski J."/>
            <person name="Ruckert C."/>
        </authorList>
    </citation>
    <scope>NUCLEOTIDE SEQUENCE</scope>
    <source>
        <strain evidence="5">CGMCC 1.15794</strain>
    </source>
</reference>